<keyword evidence="5" id="KW-1185">Reference proteome</keyword>
<evidence type="ECO:0000259" key="2">
    <source>
        <dbReference type="Pfam" id="PF07727"/>
    </source>
</evidence>
<feature type="compositionally biased region" description="Low complexity" evidence="1">
    <location>
        <begin position="564"/>
        <end position="573"/>
    </location>
</feature>
<reference evidence="4" key="1">
    <citation type="journal article" date="2022" name="Int. J. Mol. Sci.">
        <title>Draft Genome of Tanacetum Coccineum: Genomic Comparison of Closely Related Tanacetum-Family Plants.</title>
        <authorList>
            <person name="Yamashiro T."/>
            <person name="Shiraishi A."/>
            <person name="Nakayama K."/>
            <person name="Satake H."/>
        </authorList>
    </citation>
    <scope>NUCLEOTIDE SEQUENCE</scope>
</reference>
<dbReference type="Pfam" id="PF07727">
    <property type="entry name" value="RVT_2"/>
    <property type="match status" value="1"/>
</dbReference>
<dbReference type="EMBL" id="BQNB010011239">
    <property type="protein sequence ID" value="GJS87972.1"/>
    <property type="molecule type" value="Genomic_DNA"/>
</dbReference>
<gene>
    <name evidence="4" type="ORF">Tco_0770608</name>
</gene>
<dbReference type="Pfam" id="PF13976">
    <property type="entry name" value="gag_pre-integrs"/>
    <property type="match status" value="1"/>
</dbReference>
<feature type="region of interest" description="Disordered" evidence="1">
    <location>
        <begin position="503"/>
        <end position="573"/>
    </location>
</feature>
<evidence type="ECO:0000313" key="5">
    <source>
        <dbReference type="Proteomes" id="UP001151760"/>
    </source>
</evidence>
<dbReference type="InterPro" id="IPR013103">
    <property type="entry name" value="RVT_2"/>
</dbReference>
<evidence type="ECO:0000259" key="3">
    <source>
        <dbReference type="Pfam" id="PF13976"/>
    </source>
</evidence>
<protein>
    <submittedName>
        <fullName evidence="4">Ribonuclease H-like domain-containing protein</fullName>
    </submittedName>
</protein>
<organism evidence="4 5">
    <name type="scientific">Tanacetum coccineum</name>
    <dbReference type="NCBI Taxonomy" id="301880"/>
    <lineage>
        <taxon>Eukaryota</taxon>
        <taxon>Viridiplantae</taxon>
        <taxon>Streptophyta</taxon>
        <taxon>Embryophyta</taxon>
        <taxon>Tracheophyta</taxon>
        <taxon>Spermatophyta</taxon>
        <taxon>Magnoliopsida</taxon>
        <taxon>eudicotyledons</taxon>
        <taxon>Gunneridae</taxon>
        <taxon>Pentapetalae</taxon>
        <taxon>asterids</taxon>
        <taxon>campanulids</taxon>
        <taxon>Asterales</taxon>
        <taxon>Asteraceae</taxon>
        <taxon>Asteroideae</taxon>
        <taxon>Anthemideae</taxon>
        <taxon>Anthemidinae</taxon>
        <taxon>Tanacetum</taxon>
    </lineage>
</organism>
<feature type="region of interest" description="Disordered" evidence="1">
    <location>
        <begin position="1"/>
        <end position="24"/>
    </location>
</feature>
<feature type="compositionally biased region" description="Basic residues" evidence="1">
    <location>
        <begin position="1"/>
        <end position="10"/>
    </location>
</feature>
<evidence type="ECO:0000256" key="1">
    <source>
        <dbReference type="SAM" id="MobiDB-lite"/>
    </source>
</evidence>
<name>A0ABQ4ZG84_9ASTR</name>
<accession>A0ABQ4ZG84</accession>
<evidence type="ECO:0000313" key="4">
    <source>
        <dbReference type="EMBL" id="GJS87972.1"/>
    </source>
</evidence>
<feature type="compositionally biased region" description="Basic and acidic residues" evidence="1">
    <location>
        <begin position="532"/>
        <end position="559"/>
    </location>
</feature>
<comment type="caution">
    <text evidence="4">The sequence shown here is derived from an EMBL/GenBank/DDBJ whole genome shotgun (WGS) entry which is preliminary data.</text>
</comment>
<dbReference type="InterPro" id="IPR025724">
    <property type="entry name" value="GAG-pre-integrase_dom"/>
</dbReference>
<feature type="region of interest" description="Disordered" evidence="1">
    <location>
        <begin position="74"/>
        <end position="99"/>
    </location>
</feature>
<sequence length="1234" mass="139804">MNERKKHFTRLRVEEQRRKPLTKAQKRNQICTYLKNMAGFTHNQLKNKSFQEIQKAFDKTMSWINSFKPMDSEVVKGSKDKAEGSKKRTRKRLDEESVKRQKLEDDAEKADLKLCLEIVPNDDKSINIEPLATKLPIVEWKTQMLGGEICYHIKRADGSSKMYKVFTTMFNDFDRQDLIDLYRLVTEKFMLGIIFELIRQNMNETRWKQEGPKSSLWDSTRYHVLNKQELKRSSQFKTTRPEGSDRLLWGDLMTIFEPSEEDELWRNQQDYTLISWELYDSCGVHSLLMDTVYIHMLVEIKYPLTQLTLERMLNGRLQVDHECEMAYGLLQAKLDDFKLTDESHVLLKVPRKDNMYSVDLRNVVLQGGLTCLFAKASSDESNLWHRRLGHVNFKIMNKLVRGNLVRGLPSKLLEINQSCVACQKGKQHRASCKFDGKANEGFFVGYSTNSKAFRVFNSRTRIVEENLHVKFNEYTTNIEGSGPNWLFDIDALTKSMNYEPVVAGNQSNGNAAADPPLSQSSKDSLDTGFKPSGEEEKKDTKEPGKKGGNPTKEDERVNQENDASINSTNTINTVNPTVNVAGIEDTAVDENIIYGCADDPNIPTLEEIVYSDNDEDVDAEADMNNLDTYIPVSPILTTRVHKDHLLEQLIGDLKSSTLTRRIIEAIRLFLAYASFKDLMVYQMDVNSVFLYGKVEVEVYVGQPPGFEDPDFPDRVYKVEKAVYGLHQAPRAKQLIESHKSSTEHPIVNEFIIINIPEEDVEPEPNLPLQEIIILDPDDQPMWENAKIVAPTPNSAIVQPNVDDNFVINSTHLKMISENKFGGIQRADPHDHIREFLAICNMFKYGETHSEALRKGNASKNDDTPMCERHEANYIKSEDYQNRNSYDSFSHQSLHDPNDSKKSLIELNNDVRNDLEDFKRLFGLQKQLKELGDSVVRFSVTFRVFVLDFGSRTATRVGSLLSCPLLCLFAGASAAFIGVWFAGLGCFVGLSGCHDGSGNGLTKTSMITHLRDRHCKGDAQAITKQTLATNFIVFDEAEVTFKRMGLWLCGVCFKTHTLRSKCRHSSSDFIPPPDCGDGIVRFVLYDFTKPSAPSSSDPLDHVDGLGQDMYGGFTLTLLDRLLSKGLRTVKSIPPKSRLGFSKVLKGALDKVICTPDDISCWVSLLVLPLCLLKTFSPRSNLECKSATKRQRQEECIASGIRSWGMPGGCLQLLRETLAEPAPSLSDTLEEDLEAE</sequence>
<proteinExistence type="predicted"/>
<reference evidence="4" key="2">
    <citation type="submission" date="2022-01" db="EMBL/GenBank/DDBJ databases">
        <authorList>
            <person name="Yamashiro T."/>
            <person name="Shiraishi A."/>
            <person name="Satake H."/>
            <person name="Nakayama K."/>
        </authorList>
    </citation>
    <scope>NUCLEOTIDE SEQUENCE</scope>
</reference>
<feature type="domain" description="GAG-pre-integrase" evidence="3">
    <location>
        <begin position="355"/>
        <end position="427"/>
    </location>
</feature>
<feature type="domain" description="Reverse transcriptase Ty1/copia-type" evidence="2">
    <location>
        <begin position="663"/>
        <end position="731"/>
    </location>
</feature>
<dbReference type="Proteomes" id="UP001151760">
    <property type="component" value="Unassembled WGS sequence"/>
</dbReference>